<dbReference type="InterPro" id="IPR004675">
    <property type="entry name" value="AhpD_core"/>
</dbReference>
<name>A0A3A5KES0_9HYPH</name>
<dbReference type="GO" id="GO:0051920">
    <property type="term" value="F:peroxiredoxin activity"/>
    <property type="evidence" value="ECO:0007669"/>
    <property type="project" value="InterPro"/>
</dbReference>
<accession>A0A3A5KES0</accession>
<dbReference type="Pfam" id="PF02627">
    <property type="entry name" value="CMD"/>
    <property type="match status" value="1"/>
</dbReference>
<evidence type="ECO:0000313" key="4">
    <source>
        <dbReference type="Proteomes" id="UP000272706"/>
    </source>
</evidence>
<dbReference type="AlphaFoldDB" id="A0A3A5KES0"/>
<proteinExistence type="predicted"/>
<organism evidence="3 4">
    <name type="scientific">Mesorhizobium waimense</name>
    <dbReference type="NCBI Taxonomy" id="1300307"/>
    <lineage>
        <taxon>Bacteria</taxon>
        <taxon>Pseudomonadati</taxon>
        <taxon>Pseudomonadota</taxon>
        <taxon>Alphaproteobacteria</taxon>
        <taxon>Hyphomicrobiales</taxon>
        <taxon>Phyllobacteriaceae</taxon>
        <taxon>Mesorhizobium</taxon>
    </lineage>
</organism>
<evidence type="ECO:0000256" key="1">
    <source>
        <dbReference type="SAM" id="SignalP"/>
    </source>
</evidence>
<feature type="chain" id="PRO_5017181318" evidence="1">
    <location>
        <begin position="40"/>
        <end position="159"/>
    </location>
</feature>
<dbReference type="InterPro" id="IPR003779">
    <property type="entry name" value="CMD-like"/>
</dbReference>
<reference evidence="3 4" key="1">
    <citation type="submission" date="2018-09" db="EMBL/GenBank/DDBJ databases">
        <title>Mesorhizobium carmichaelinearum sp. nov. isolated from Carmichaelinea spp. root nodules in New Zealand.</title>
        <authorList>
            <person name="De Meyer S.E."/>
        </authorList>
    </citation>
    <scope>NUCLEOTIDE SEQUENCE [LARGE SCALE GENOMIC DNA]</scope>
    <source>
        <strain evidence="3 4">ICMP19557</strain>
    </source>
</reference>
<evidence type="ECO:0000313" key="3">
    <source>
        <dbReference type="EMBL" id="RJT34251.1"/>
    </source>
</evidence>
<gene>
    <name evidence="3" type="ORF">D3227_23445</name>
</gene>
<dbReference type="PANTHER" id="PTHR33930">
    <property type="entry name" value="ALKYL HYDROPEROXIDE REDUCTASE AHPD"/>
    <property type="match status" value="1"/>
</dbReference>
<feature type="signal peptide" evidence="1">
    <location>
        <begin position="1"/>
        <end position="39"/>
    </location>
</feature>
<dbReference type="Proteomes" id="UP000272706">
    <property type="component" value="Unassembled WGS sequence"/>
</dbReference>
<dbReference type="PROSITE" id="PS51257">
    <property type="entry name" value="PROKAR_LIPOPROTEIN"/>
    <property type="match status" value="1"/>
</dbReference>
<dbReference type="SUPFAM" id="SSF69118">
    <property type="entry name" value="AhpD-like"/>
    <property type="match status" value="1"/>
</dbReference>
<dbReference type="InterPro" id="IPR029032">
    <property type="entry name" value="AhpD-like"/>
</dbReference>
<dbReference type="OrthoDB" id="7355375at2"/>
<dbReference type="NCBIfam" id="TIGR00778">
    <property type="entry name" value="ahpD_dom"/>
    <property type="match status" value="1"/>
</dbReference>
<dbReference type="RefSeq" id="WP_120016664.1">
    <property type="nucleotide sequence ID" value="NZ_QZWZ01000020.1"/>
</dbReference>
<evidence type="ECO:0000259" key="2">
    <source>
        <dbReference type="Pfam" id="PF02627"/>
    </source>
</evidence>
<protein>
    <submittedName>
        <fullName evidence="3">Carboxymuconolactone decarboxylase family protein</fullName>
    </submittedName>
</protein>
<sequence length="159" mass="16707">MSAYLKLSSAHSCLRNASATVLAAACALTLALAAAPAQADDYDAAIKDIQSTMGGVPSFVKQFPKAGLPGAWAEVKALQLSDKTALPPKVKSLISLAVAAQIPCSYCIWSDTQDAKRAGATDEEIQEAVAVAALTRHWSTVFNGMQVDFDTFKKEMGGE</sequence>
<dbReference type="EMBL" id="QZWZ01000020">
    <property type="protein sequence ID" value="RJT34251.1"/>
    <property type="molecule type" value="Genomic_DNA"/>
</dbReference>
<dbReference type="PANTHER" id="PTHR33930:SF2">
    <property type="entry name" value="BLR3452 PROTEIN"/>
    <property type="match status" value="1"/>
</dbReference>
<dbReference type="Gene3D" id="1.20.1290.10">
    <property type="entry name" value="AhpD-like"/>
    <property type="match status" value="1"/>
</dbReference>
<keyword evidence="1" id="KW-0732">Signal</keyword>
<comment type="caution">
    <text evidence="3">The sequence shown here is derived from an EMBL/GenBank/DDBJ whole genome shotgun (WGS) entry which is preliminary data.</text>
</comment>
<keyword evidence="4" id="KW-1185">Reference proteome</keyword>
<feature type="domain" description="Carboxymuconolactone decarboxylase-like" evidence="2">
    <location>
        <begin position="71"/>
        <end position="145"/>
    </location>
</feature>